<dbReference type="STRING" id="37653.A0A0L8G7J0"/>
<feature type="transmembrane region" description="Helical" evidence="6">
    <location>
        <begin position="20"/>
        <end position="37"/>
    </location>
</feature>
<evidence type="ECO:0000256" key="2">
    <source>
        <dbReference type="ARBA" id="ARBA00007118"/>
    </source>
</evidence>
<comment type="similarity">
    <text evidence="2">Belongs to the nitroreductase family.</text>
</comment>
<dbReference type="InterPro" id="IPR029479">
    <property type="entry name" value="Nitroreductase"/>
</dbReference>
<feature type="domain" description="Nitroreductase" evidence="7">
    <location>
        <begin position="117"/>
        <end position="286"/>
    </location>
</feature>
<keyword evidence="6" id="KW-0472">Membrane</keyword>
<dbReference type="GO" id="GO:0140616">
    <property type="term" value="F:iodotyrosine deiodinase activity"/>
    <property type="evidence" value="ECO:0007669"/>
    <property type="project" value="UniProtKB-ARBA"/>
</dbReference>
<evidence type="ECO:0000256" key="4">
    <source>
        <dbReference type="ARBA" id="ARBA00022643"/>
    </source>
</evidence>
<sequence length="309" mass="35289">MAFIYNSLKYLLNSSNGTSLGVAMVVILIVTVYELIVRRGRRLQNNNHLSDQQKYKASDDKAENSEDMYDETITNENDARILVPVEDLVPQTPFNPEIYSEEEMLKKSKDFYQTMNARRSCRFISSKPVPIEIINNLILTAGTSPSGAHTQPWTYAVISNQQLKAEIRKVIETEEEMNYRRRMGKTWVYDVQTRTQTTWVKPYLEEAPYIIVILKKVYGIGENNKKINYYYNEISASISVGIMLAAIQNAGLVTVTTTPLNAGPTLRQMLQRPINEKVLILLPIGYAAKDATVPDLERYPIESIMKLYD</sequence>
<gene>
    <name evidence="8" type="ORF">OCBIM_22038878mg</name>
</gene>
<keyword evidence="6" id="KW-1133">Transmembrane helix</keyword>
<keyword evidence="6" id="KW-0812">Transmembrane</keyword>
<dbReference type="InterPro" id="IPR050627">
    <property type="entry name" value="Nitroreductase/BluB"/>
</dbReference>
<dbReference type="AlphaFoldDB" id="A0A0L8G7J0"/>
<dbReference type="OrthoDB" id="41362at2759"/>
<keyword evidence="3" id="KW-0285">Flavoprotein</keyword>
<evidence type="ECO:0000256" key="5">
    <source>
        <dbReference type="ARBA" id="ARBA00023002"/>
    </source>
</evidence>
<dbReference type="CDD" id="cd02144">
    <property type="entry name" value="iodotyrosine_dehalogenase"/>
    <property type="match status" value="1"/>
</dbReference>
<keyword evidence="5" id="KW-0560">Oxidoreductase</keyword>
<comment type="cofactor">
    <cofactor evidence="1">
        <name>FMN</name>
        <dbReference type="ChEBI" id="CHEBI:58210"/>
    </cofactor>
</comment>
<evidence type="ECO:0000259" key="7">
    <source>
        <dbReference type="Pfam" id="PF00881"/>
    </source>
</evidence>
<proteinExistence type="inferred from homology"/>
<evidence type="ECO:0000256" key="1">
    <source>
        <dbReference type="ARBA" id="ARBA00001917"/>
    </source>
</evidence>
<dbReference type="Pfam" id="PF00881">
    <property type="entry name" value="Nitroreductase"/>
    <property type="match status" value="1"/>
</dbReference>
<reference evidence="8" key="1">
    <citation type="submission" date="2015-07" db="EMBL/GenBank/DDBJ databases">
        <title>MeaNS - Measles Nucleotide Surveillance Program.</title>
        <authorList>
            <person name="Tran T."/>
            <person name="Druce J."/>
        </authorList>
    </citation>
    <scope>NUCLEOTIDE SEQUENCE</scope>
    <source>
        <strain evidence="8">UCB-OBI-ISO-001</strain>
        <tissue evidence="8">Gonad</tissue>
    </source>
</reference>
<dbReference type="Gene3D" id="3.40.109.10">
    <property type="entry name" value="NADH Oxidase"/>
    <property type="match status" value="1"/>
</dbReference>
<evidence type="ECO:0000313" key="8">
    <source>
        <dbReference type="EMBL" id="KOF72819.1"/>
    </source>
</evidence>
<dbReference type="PANTHER" id="PTHR23026">
    <property type="entry name" value="NADPH NITROREDUCTASE"/>
    <property type="match status" value="1"/>
</dbReference>
<keyword evidence="4" id="KW-0288">FMN</keyword>
<dbReference type="SUPFAM" id="SSF55469">
    <property type="entry name" value="FMN-dependent nitroreductase-like"/>
    <property type="match status" value="1"/>
</dbReference>
<dbReference type="EMBL" id="KQ423484">
    <property type="protein sequence ID" value="KOF72819.1"/>
    <property type="molecule type" value="Genomic_DNA"/>
</dbReference>
<dbReference type="PANTHER" id="PTHR23026:SF90">
    <property type="entry name" value="IODOTYROSINE DEIODINASE 1"/>
    <property type="match status" value="1"/>
</dbReference>
<evidence type="ECO:0000256" key="3">
    <source>
        <dbReference type="ARBA" id="ARBA00022630"/>
    </source>
</evidence>
<dbReference type="GO" id="GO:0006570">
    <property type="term" value="P:tyrosine metabolic process"/>
    <property type="evidence" value="ECO:0007669"/>
    <property type="project" value="TreeGrafter"/>
</dbReference>
<accession>A0A0L8G7J0</accession>
<organism evidence="8">
    <name type="scientific">Octopus bimaculoides</name>
    <name type="common">California two-spotted octopus</name>
    <dbReference type="NCBI Taxonomy" id="37653"/>
    <lineage>
        <taxon>Eukaryota</taxon>
        <taxon>Metazoa</taxon>
        <taxon>Spiralia</taxon>
        <taxon>Lophotrochozoa</taxon>
        <taxon>Mollusca</taxon>
        <taxon>Cephalopoda</taxon>
        <taxon>Coleoidea</taxon>
        <taxon>Octopodiformes</taxon>
        <taxon>Octopoda</taxon>
        <taxon>Incirrata</taxon>
        <taxon>Octopodidae</taxon>
        <taxon>Octopus</taxon>
    </lineage>
</organism>
<dbReference type="KEGG" id="obi:106878694"/>
<evidence type="ECO:0000256" key="6">
    <source>
        <dbReference type="SAM" id="Phobius"/>
    </source>
</evidence>
<dbReference type="FunFam" id="3.40.109.10:FF:000004">
    <property type="entry name" value="Iodotyrosine deiodinase 1"/>
    <property type="match status" value="1"/>
</dbReference>
<dbReference type="InterPro" id="IPR000415">
    <property type="entry name" value="Nitroreductase-like"/>
</dbReference>
<protein>
    <recommendedName>
        <fullName evidence="7">Nitroreductase domain-containing protein</fullName>
    </recommendedName>
</protein>
<dbReference type="GO" id="GO:0005886">
    <property type="term" value="C:plasma membrane"/>
    <property type="evidence" value="ECO:0007669"/>
    <property type="project" value="TreeGrafter"/>
</dbReference>
<name>A0A0L8G7J0_OCTBM</name>
<dbReference type="OMA" id="GANHQPW"/>